<protein>
    <submittedName>
        <fullName evidence="2">Uncharacterized protein</fullName>
    </submittedName>
</protein>
<dbReference type="InterPro" id="IPR029034">
    <property type="entry name" value="Cystine-knot_cytokine"/>
</dbReference>
<organism evidence="1 2">
    <name type="scientific">Elaeophora elaphi</name>
    <dbReference type="NCBI Taxonomy" id="1147741"/>
    <lineage>
        <taxon>Eukaryota</taxon>
        <taxon>Metazoa</taxon>
        <taxon>Ecdysozoa</taxon>
        <taxon>Nematoda</taxon>
        <taxon>Chromadorea</taxon>
        <taxon>Rhabditida</taxon>
        <taxon>Spirurina</taxon>
        <taxon>Spiruromorpha</taxon>
        <taxon>Filarioidea</taxon>
        <taxon>Onchocercidae</taxon>
        <taxon>Elaeophora</taxon>
    </lineage>
</organism>
<keyword evidence="1" id="KW-1185">Reference proteome</keyword>
<dbReference type="Proteomes" id="UP000050640">
    <property type="component" value="Unplaced"/>
</dbReference>
<evidence type="ECO:0000313" key="1">
    <source>
        <dbReference type="Proteomes" id="UP000050640"/>
    </source>
</evidence>
<dbReference type="STRING" id="1147741.A0A0R3RK07"/>
<dbReference type="PANTHER" id="PTHR33995">
    <property type="entry name" value="PROTEIN CBG18546"/>
    <property type="match status" value="1"/>
</dbReference>
<reference evidence="2" key="1">
    <citation type="submission" date="2017-02" db="UniProtKB">
        <authorList>
            <consortium name="WormBaseParasite"/>
        </authorList>
    </citation>
    <scope>IDENTIFICATION</scope>
</reference>
<name>A0A0R3RK07_9BILA</name>
<dbReference type="WBParaSite" id="EEL_0000181601-mRNA-1">
    <property type="protein sequence ID" value="EEL_0000181601-mRNA-1"/>
    <property type="gene ID" value="EEL_0000181601"/>
</dbReference>
<accession>A0A0R3RK07</accession>
<dbReference type="PANTHER" id="PTHR33995:SF8">
    <property type="entry name" value="PRION-LIKE-(Q_N-RICH)-DOMAIN-BEARING PROTEIN"/>
    <property type="match status" value="1"/>
</dbReference>
<proteinExistence type="predicted"/>
<dbReference type="SUPFAM" id="SSF57501">
    <property type="entry name" value="Cystine-knot cytokines"/>
    <property type="match status" value="1"/>
</dbReference>
<dbReference type="AlphaFoldDB" id="A0A0R3RK07"/>
<sequence length="336" mass="38748">MCRKLECQTCAAILLRRMKQIGMVPQNQQVSIPLPRIIDPRNCRRLRFPKSSFVNNLNDNDCNNKQKVPNPPQPSYYMNALIERGLRYAGLLIGPQRIIYPPQRNRFWPQAPPRPITSRIQQQQQLQLQQQQRIQQLQQQQQQFQSPFLQPPPQDPIQQPWDFPPNFGFTEPIFSLENEALFPTQFGALEFPHKTIGAGHLQPVIGETITASRTKKKVKRRADPPILGKRYMISCVRRGEADDDNMLALCNACWTWRKLPADYFPPLLNELVCSTENEGHCLSGWGKCHQKYRNFDVLRKVNGNWQPTTISTATCCDCRIRAGTEIHPLVVGKNQN</sequence>
<evidence type="ECO:0000313" key="2">
    <source>
        <dbReference type="WBParaSite" id="EEL_0000181601-mRNA-1"/>
    </source>
</evidence>